<accession>A0A6C0ED85</accession>
<dbReference type="InterPro" id="IPR002877">
    <property type="entry name" value="RNA_MeTrfase_FtsJ_dom"/>
</dbReference>
<evidence type="ECO:0000313" key="2">
    <source>
        <dbReference type="EMBL" id="QHT27147.1"/>
    </source>
</evidence>
<organism evidence="2">
    <name type="scientific">viral metagenome</name>
    <dbReference type="NCBI Taxonomy" id="1070528"/>
    <lineage>
        <taxon>unclassified sequences</taxon>
        <taxon>metagenomes</taxon>
        <taxon>organismal metagenomes</taxon>
    </lineage>
</organism>
<dbReference type="GO" id="GO:0004483">
    <property type="term" value="F:methyltransferase cap1 activity"/>
    <property type="evidence" value="ECO:0007669"/>
    <property type="project" value="TreeGrafter"/>
</dbReference>
<reference evidence="2" key="1">
    <citation type="journal article" date="2020" name="Nature">
        <title>Giant virus diversity and host interactions through global metagenomics.</title>
        <authorList>
            <person name="Schulz F."/>
            <person name="Roux S."/>
            <person name="Paez-Espino D."/>
            <person name="Jungbluth S."/>
            <person name="Walsh D.A."/>
            <person name="Denef V.J."/>
            <person name="McMahon K.D."/>
            <person name="Konstantinidis K.T."/>
            <person name="Eloe-Fadrosh E.A."/>
            <person name="Kyrpides N.C."/>
            <person name="Woyke T."/>
        </authorList>
    </citation>
    <scope>NUCLEOTIDE SEQUENCE</scope>
    <source>
        <strain evidence="2">GVMAG-M-3300023179-2</strain>
    </source>
</reference>
<feature type="domain" description="Ribosomal RNA methyltransferase FtsJ" evidence="1">
    <location>
        <begin position="237"/>
        <end position="313"/>
    </location>
</feature>
<dbReference type="PANTHER" id="PTHR16121">
    <property type="entry name" value="CAP-SPECIFIC MRNA (NUCLEOSIDE-2'-O-)-METHYLTRANSFERASE 1-RELATED"/>
    <property type="match status" value="1"/>
</dbReference>
<dbReference type="GO" id="GO:0005737">
    <property type="term" value="C:cytoplasm"/>
    <property type="evidence" value="ECO:0007669"/>
    <property type="project" value="TreeGrafter"/>
</dbReference>
<dbReference type="Pfam" id="PF01728">
    <property type="entry name" value="FtsJ"/>
    <property type="match status" value="1"/>
</dbReference>
<dbReference type="GO" id="GO:0005634">
    <property type="term" value="C:nucleus"/>
    <property type="evidence" value="ECO:0007669"/>
    <property type="project" value="UniProtKB-ARBA"/>
</dbReference>
<dbReference type="PANTHER" id="PTHR16121:SF0">
    <property type="entry name" value="CAP-SPECIFIC MRNA (NUCLEOSIDE-2'-O-)-METHYLTRANSFERASE 1"/>
    <property type="match status" value="1"/>
</dbReference>
<dbReference type="GO" id="GO:0006370">
    <property type="term" value="P:7-methylguanosine mRNA capping"/>
    <property type="evidence" value="ECO:0007669"/>
    <property type="project" value="TreeGrafter"/>
</dbReference>
<dbReference type="InterPro" id="IPR050851">
    <property type="entry name" value="mRNA_Cap_2O-Ribose_MeTrfase"/>
</dbReference>
<proteinExistence type="predicted"/>
<evidence type="ECO:0000259" key="1">
    <source>
        <dbReference type="Pfam" id="PF01728"/>
    </source>
</evidence>
<dbReference type="Gene3D" id="3.40.50.12760">
    <property type="match status" value="1"/>
</dbReference>
<sequence>MYNPLIFKLNTSNFDLNKSVGSDSKSLVLFSSVINLPLSYLGFQHFLYRTKNSMNITKNLQTKNDFYYVVNPFENKISNYEDSLDQLSNHYFNIKNEAMQINSMDFYKFWEMLLFFEVGDTDKLIYTNINDKSEGFIQAIINYRQKINNGLSNDKILNTTKLNKIFIDNYNKSYPNLINNKYVKKASKKNIDDKESDIQNSKKRKTIDDTNNLLTDKIKNENILLITANDDLNLYSDNYEEQKSYILIFNEIINAIKIQGYKGNFVLKIFETFTIPTLKMIYILSSFYEEIYIYKPYFSRISNSEKYIICKKFKYDKKKDASYLDDKIKLLEKCLNEMKSEPKFIYDIFSNLILPMNFLDKFKFINIKLANLQQIMINEIIKYIKENNYFGDKYHNFRDKQIEATKWWTQMFFPPSDNLYKKNKEELNKLLLTTVEKYEIEFNKFSSLLVK</sequence>
<protein>
    <recommendedName>
        <fullName evidence="1">Ribosomal RNA methyltransferase FtsJ domain-containing protein</fullName>
    </recommendedName>
</protein>
<name>A0A6C0ED85_9ZZZZ</name>
<dbReference type="EMBL" id="MN739812">
    <property type="protein sequence ID" value="QHT27147.1"/>
    <property type="molecule type" value="Genomic_DNA"/>
</dbReference>
<dbReference type="InterPro" id="IPR029063">
    <property type="entry name" value="SAM-dependent_MTases_sf"/>
</dbReference>
<dbReference type="GO" id="GO:0032259">
    <property type="term" value="P:methylation"/>
    <property type="evidence" value="ECO:0007669"/>
    <property type="project" value="InterPro"/>
</dbReference>
<dbReference type="AlphaFoldDB" id="A0A6C0ED85"/>
<dbReference type="SUPFAM" id="SSF53335">
    <property type="entry name" value="S-adenosyl-L-methionine-dependent methyltransferases"/>
    <property type="match status" value="1"/>
</dbReference>